<dbReference type="EMBL" id="QOPI01000002">
    <property type="protein sequence ID" value="RCL45526.1"/>
    <property type="molecule type" value="Genomic_DNA"/>
</dbReference>
<comment type="function">
    <text evidence="2">Membrane-anchoring subunit of succinate dehydrogenase (SDH).</text>
</comment>
<dbReference type="UniPathway" id="UPA00223"/>
<keyword evidence="6" id="KW-0472">Membrane</keyword>
<dbReference type="AlphaFoldDB" id="A0A368C991"/>
<proteinExistence type="predicted"/>
<evidence type="ECO:0000313" key="8">
    <source>
        <dbReference type="Proteomes" id="UP000252915"/>
    </source>
</evidence>
<organism evidence="7 8">
    <name type="scientific">SAR86 cluster bacterium</name>
    <dbReference type="NCBI Taxonomy" id="2030880"/>
    <lineage>
        <taxon>Bacteria</taxon>
        <taxon>Pseudomonadati</taxon>
        <taxon>Pseudomonadota</taxon>
        <taxon>Gammaproteobacteria</taxon>
        <taxon>SAR86 cluster</taxon>
    </lineage>
</organism>
<keyword evidence="4 6" id="KW-0812">Transmembrane</keyword>
<evidence type="ECO:0000256" key="4">
    <source>
        <dbReference type="ARBA" id="ARBA00022692"/>
    </source>
</evidence>
<comment type="cofactor">
    <cofactor evidence="1">
        <name>heme</name>
        <dbReference type="ChEBI" id="CHEBI:30413"/>
    </cofactor>
</comment>
<gene>
    <name evidence="7" type="primary">sdhD</name>
    <name evidence="7" type="ORF">DBW92_00900</name>
</gene>
<dbReference type="GO" id="GO:0009055">
    <property type="term" value="F:electron transfer activity"/>
    <property type="evidence" value="ECO:0007669"/>
    <property type="project" value="TreeGrafter"/>
</dbReference>
<evidence type="ECO:0000256" key="2">
    <source>
        <dbReference type="ARBA" id="ARBA00004050"/>
    </source>
</evidence>
<feature type="transmembrane region" description="Helical" evidence="6">
    <location>
        <begin position="12"/>
        <end position="34"/>
    </location>
</feature>
<feature type="transmembrane region" description="Helical" evidence="6">
    <location>
        <begin position="54"/>
        <end position="75"/>
    </location>
</feature>
<dbReference type="GO" id="GO:0005886">
    <property type="term" value="C:plasma membrane"/>
    <property type="evidence" value="ECO:0007669"/>
    <property type="project" value="TreeGrafter"/>
</dbReference>
<evidence type="ECO:0000256" key="1">
    <source>
        <dbReference type="ARBA" id="ARBA00001971"/>
    </source>
</evidence>
<keyword evidence="5 6" id="KW-1133">Transmembrane helix</keyword>
<comment type="caution">
    <text evidence="7">The sequence shown here is derived from an EMBL/GenBank/DDBJ whole genome shotgun (WGS) entry which is preliminary data.</text>
</comment>
<dbReference type="NCBIfam" id="TIGR02968">
    <property type="entry name" value="succ_dehyd_anc"/>
    <property type="match status" value="1"/>
</dbReference>
<dbReference type="GO" id="GO:0006099">
    <property type="term" value="P:tricarboxylic acid cycle"/>
    <property type="evidence" value="ECO:0007669"/>
    <property type="project" value="UniProtKB-UniPathway"/>
</dbReference>
<comment type="subcellular location">
    <subcellularLocation>
        <location evidence="3">Membrane</location>
        <topology evidence="3">Multi-pass membrane protein</topology>
    </subcellularLocation>
</comment>
<sequence length="119" mass="13960">MKGSTLWYLQRFSSILILVYVTYIAYFILGFEQISYITWMQFVETYLFKISTSLTFLIILTHSYIGLWTVGTDYLTSRTLGFLSMSLSEIANSSRLIYNVFFSGMGIILYIYLLFLVWI</sequence>
<dbReference type="InterPro" id="IPR014312">
    <property type="entry name" value="Succ_DH_anchor"/>
</dbReference>
<dbReference type="SUPFAM" id="SSF81343">
    <property type="entry name" value="Fumarate reductase respiratory complex transmembrane subunits"/>
    <property type="match status" value="1"/>
</dbReference>
<accession>A0A368C991</accession>
<protein>
    <submittedName>
        <fullName evidence="7">Succinate dehydrogenase, hydrophobic membrane anchor protein</fullName>
    </submittedName>
</protein>
<evidence type="ECO:0000256" key="6">
    <source>
        <dbReference type="SAM" id="Phobius"/>
    </source>
</evidence>
<reference evidence="7 8" key="1">
    <citation type="journal article" date="2018" name="Microbiome">
        <title>Fine metagenomic profile of the Mediterranean stratified and mixed water columns revealed by assembly and recruitment.</title>
        <authorList>
            <person name="Haro-Moreno J.M."/>
            <person name="Lopez-Perez M."/>
            <person name="De La Torre J.R."/>
            <person name="Picazo A."/>
            <person name="Camacho A."/>
            <person name="Rodriguez-Valera F."/>
        </authorList>
    </citation>
    <scope>NUCLEOTIDE SEQUENCE [LARGE SCALE GENOMIC DNA]</scope>
    <source>
        <strain evidence="7">MED-G78</strain>
    </source>
</reference>
<dbReference type="InterPro" id="IPR034804">
    <property type="entry name" value="SQR/QFR_C/D"/>
</dbReference>
<dbReference type="PANTHER" id="PTHR38689">
    <property type="entry name" value="SUCCINATE DEHYDROGENASE HYDROPHOBIC MEMBRANE ANCHOR SUBUNIT"/>
    <property type="match status" value="1"/>
</dbReference>
<dbReference type="GO" id="GO:0020037">
    <property type="term" value="F:heme binding"/>
    <property type="evidence" value="ECO:0007669"/>
    <property type="project" value="InterPro"/>
</dbReference>
<evidence type="ECO:0000313" key="7">
    <source>
        <dbReference type="EMBL" id="RCL45526.1"/>
    </source>
</evidence>
<dbReference type="GO" id="GO:0017004">
    <property type="term" value="P:cytochrome complex assembly"/>
    <property type="evidence" value="ECO:0007669"/>
    <property type="project" value="TreeGrafter"/>
</dbReference>
<name>A0A368C991_9GAMM</name>
<dbReference type="PANTHER" id="PTHR38689:SF1">
    <property type="entry name" value="SUCCINATE DEHYDROGENASE HYDROPHOBIC MEMBRANE ANCHOR SUBUNIT"/>
    <property type="match status" value="1"/>
</dbReference>
<dbReference type="Proteomes" id="UP000252915">
    <property type="component" value="Unassembled WGS sequence"/>
</dbReference>
<feature type="transmembrane region" description="Helical" evidence="6">
    <location>
        <begin position="96"/>
        <end position="118"/>
    </location>
</feature>
<evidence type="ECO:0000256" key="5">
    <source>
        <dbReference type="ARBA" id="ARBA00022989"/>
    </source>
</evidence>
<evidence type="ECO:0000256" key="3">
    <source>
        <dbReference type="ARBA" id="ARBA00004141"/>
    </source>
</evidence>
<dbReference type="Gene3D" id="1.20.1300.10">
    <property type="entry name" value="Fumarate reductase/succinate dehydrogenase, transmembrane subunit"/>
    <property type="match status" value="1"/>
</dbReference>